<dbReference type="CDD" id="cd01948">
    <property type="entry name" value="EAL"/>
    <property type="match status" value="1"/>
</dbReference>
<dbReference type="CDD" id="cd01949">
    <property type="entry name" value="GGDEF"/>
    <property type="match status" value="1"/>
</dbReference>
<dbReference type="Pfam" id="PF00563">
    <property type="entry name" value="EAL"/>
    <property type="match status" value="1"/>
</dbReference>
<proteinExistence type="predicted"/>
<dbReference type="SMART" id="SM00052">
    <property type="entry name" value="EAL"/>
    <property type="match status" value="1"/>
</dbReference>
<dbReference type="InterPro" id="IPR052155">
    <property type="entry name" value="Biofilm_reg_signaling"/>
</dbReference>
<evidence type="ECO:0000259" key="2">
    <source>
        <dbReference type="PROSITE" id="PS50887"/>
    </source>
</evidence>
<accession>A0A1Y5Q4N4</accession>
<dbReference type="InterPro" id="IPR001633">
    <property type="entry name" value="EAL_dom"/>
</dbReference>
<dbReference type="Pfam" id="PF00990">
    <property type="entry name" value="GGDEF"/>
    <property type="match status" value="1"/>
</dbReference>
<dbReference type="NCBIfam" id="TIGR00254">
    <property type="entry name" value="GGDEF"/>
    <property type="match status" value="1"/>
</dbReference>
<dbReference type="AlphaFoldDB" id="A0A1Y5Q4N4"/>
<dbReference type="InterPro" id="IPR043128">
    <property type="entry name" value="Rev_trsase/Diguanyl_cyclase"/>
</dbReference>
<dbReference type="SUPFAM" id="SSF55073">
    <property type="entry name" value="Nucleotide cyclase"/>
    <property type="match status" value="1"/>
</dbReference>
<dbReference type="PROSITE" id="PS50887">
    <property type="entry name" value="GGDEF"/>
    <property type="match status" value="1"/>
</dbReference>
<dbReference type="SMART" id="SM00267">
    <property type="entry name" value="GGDEF"/>
    <property type="match status" value="1"/>
</dbReference>
<dbReference type="SUPFAM" id="SSF141868">
    <property type="entry name" value="EAL domain-like"/>
    <property type="match status" value="1"/>
</dbReference>
<evidence type="ECO:0000313" key="3">
    <source>
        <dbReference type="EMBL" id="SBV34434.1"/>
    </source>
</evidence>
<dbReference type="KEGG" id="sphu:SPPYR_3319"/>
<dbReference type="PANTHER" id="PTHR44757:SF2">
    <property type="entry name" value="BIOFILM ARCHITECTURE MAINTENANCE PROTEIN MBAA"/>
    <property type="match status" value="1"/>
</dbReference>
<organism evidence="3">
    <name type="scientific">uncultured Sphingopyxis sp</name>
    <dbReference type="NCBI Taxonomy" id="310581"/>
    <lineage>
        <taxon>Bacteria</taxon>
        <taxon>Pseudomonadati</taxon>
        <taxon>Pseudomonadota</taxon>
        <taxon>Alphaproteobacteria</taxon>
        <taxon>Sphingomonadales</taxon>
        <taxon>Sphingomonadaceae</taxon>
        <taxon>Sphingopyxis</taxon>
        <taxon>environmental samples</taxon>
    </lineage>
</organism>
<dbReference type="InterPro" id="IPR000160">
    <property type="entry name" value="GGDEF_dom"/>
</dbReference>
<dbReference type="Gene3D" id="3.30.70.270">
    <property type="match status" value="1"/>
</dbReference>
<dbReference type="PANTHER" id="PTHR44757">
    <property type="entry name" value="DIGUANYLATE CYCLASE DGCP"/>
    <property type="match status" value="1"/>
</dbReference>
<sequence>MGKGRTKPSVMPIDRTGEDRPLLFVGWIDALPVPAALIRPMARGNFRLHASNAAFDRLGLSPVGADAPIELLRAIERASQYPEESQEFSCQLGEGPAARDLRGSIGPLPTESGDDELFLLTLIDRTQEMMTERNLRRELVSDSLTGLPNRAGFEELVEQRGRTDGPGGDHAILLLDLARFSRINEHIGPMAGDELIITVARRLKSSLRTGDILARTGGDEFAISTRIAGGRADVREMARRIRGCFDHPFRIGELKVSVDCALGCAIQPGHDTDIADQIRHAQIALKRAKQTDRIEIYEPEAAMLSDNRFGLETELRNAIEEDRLHLAFQPLIELSSGRVAGFEALARWDNSSGHAVPPTEFIPIAEDSGLIVPLGQWAIGKAAAVLAEWDRLNGGEVVDAYFSVNVSAIQLVRDDVAGVVRQALEKHKIGGERLMIELTESAIIGDPDLALSVLSELKALDARVAMDDFGTGYSNLAYLQRLPIDVLKIDRSFVEHMVDDRDKVAIVRTIQSLAEVLGMKTTAEGVETTDQARLLSALGCDFGQGFLFARPMDGTAALDYWRQSLVRPIF</sequence>
<dbReference type="InterPro" id="IPR035919">
    <property type="entry name" value="EAL_sf"/>
</dbReference>
<dbReference type="InterPro" id="IPR029787">
    <property type="entry name" value="Nucleotide_cyclase"/>
</dbReference>
<feature type="domain" description="GGDEF" evidence="2">
    <location>
        <begin position="168"/>
        <end position="299"/>
    </location>
</feature>
<reference evidence="3" key="1">
    <citation type="submission" date="2016-03" db="EMBL/GenBank/DDBJ databases">
        <authorList>
            <person name="Ploux O."/>
        </authorList>
    </citation>
    <scope>NUCLEOTIDE SEQUENCE</scope>
    <source>
        <strain evidence="3">UC10</strain>
    </source>
</reference>
<gene>
    <name evidence="3" type="ORF">SPPYR_3319</name>
</gene>
<dbReference type="EMBL" id="LT598653">
    <property type="protein sequence ID" value="SBV34434.1"/>
    <property type="molecule type" value="Genomic_DNA"/>
</dbReference>
<dbReference type="Gene3D" id="3.20.20.450">
    <property type="entry name" value="EAL domain"/>
    <property type="match status" value="1"/>
</dbReference>
<dbReference type="PROSITE" id="PS50883">
    <property type="entry name" value="EAL"/>
    <property type="match status" value="1"/>
</dbReference>
<name>A0A1Y5Q4N4_9SPHN</name>
<feature type="domain" description="EAL" evidence="1">
    <location>
        <begin position="308"/>
        <end position="565"/>
    </location>
</feature>
<protein>
    <submittedName>
        <fullName evidence="3">Diguanylate cyclase/phosphodiesterase</fullName>
    </submittedName>
</protein>
<evidence type="ECO:0000259" key="1">
    <source>
        <dbReference type="PROSITE" id="PS50883"/>
    </source>
</evidence>